<organism evidence="1 2">
    <name type="scientific">Trifolium pratense</name>
    <name type="common">Red clover</name>
    <dbReference type="NCBI Taxonomy" id="57577"/>
    <lineage>
        <taxon>Eukaryota</taxon>
        <taxon>Viridiplantae</taxon>
        <taxon>Streptophyta</taxon>
        <taxon>Embryophyta</taxon>
        <taxon>Tracheophyta</taxon>
        <taxon>Spermatophyta</taxon>
        <taxon>Magnoliopsida</taxon>
        <taxon>eudicotyledons</taxon>
        <taxon>Gunneridae</taxon>
        <taxon>Pentapetalae</taxon>
        <taxon>rosids</taxon>
        <taxon>fabids</taxon>
        <taxon>Fabales</taxon>
        <taxon>Fabaceae</taxon>
        <taxon>Papilionoideae</taxon>
        <taxon>50 kb inversion clade</taxon>
        <taxon>NPAAA clade</taxon>
        <taxon>Hologalegina</taxon>
        <taxon>IRL clade</taxon>
        <taxon>Trifolieae</taxon>
        <taxon>Trifolium</taxon>
    </lineage>
</organism>
<sequence length="410" mass="46002">MEKHKCKLCFRSFSNGKALGGHMRSHMMNLPIPPKQNNSPPPPPPMIQLSFEADSGSSPSSSSFYGLRENPKRSFRFTDPNQIIDGDSIILQEDGDSEIESSKNPTGRRSKRVKKIDPMKTSIQNNESVLSSSSDITTEEDIAFCLMMLSRHNNNNNNNWKTQHQNHQYQEQQNHHYHQYQEEEEEEEEQFNQYLEDEEDEDVEEEEEEEEESEAESEEEEEELKPLKKVRGRYKCDTCNKVFRSYQALGGHRASHKKNMKLLAENGGDSISNHHDHKNKIENNNVIVNHNNVEKRIHECPICFREFSSGQALGGHKRTHGIGIGNGIGSSAPAPAPAPPAVATTATAVTTTNVPTTSTVNVEVVRRSTANFGDNLIDLNLPADMDEDDDGDDVSQIEGSAVSDAEFVKP</sequence>
<name>A0ACB0KGA1_TRIPR</name>
<protein>
    <submittedName>
        <fullName evidence="1">Uncharacterized protein</fullName>
    </submittedName>
</protein>
<evidence type="ECO:0000313" key="2">
    <source>
        <dbReference type="Proteomes" id="UP001177021"/>
    </source>
</evidence>
<dbReference type="Proteomes" id="UP001177021">
    <property type="component" value="Unassembled WGS sequence"/>
</dbReference>
<proteinExistence type="predicted"/>
<keyword evidence="2" id="KW-1185">Reference proteome</keyword>
<reference evidence="1" key="1">
    <citation type="submission" date="2023-10" db="EMBL/GenBank/DDBJ databases">
        <authorList>
            <person name="Rodriguez Cubillos JULIANA M."/>
            <person name="De Vega J."/>
        </authorList>
    </citation>
    <scope>NUCLEOTIDE SEQUENCE</scope>
</reference>
<evidence type="ECO:0000313" key="1">
    <source>
        <dbReference type="EMBL" id="CAJ2655527.1"/>
    </source>
</evidence>
<accession>A0ACB0KGA1</accession>
<dbReference type="EMBL" id="CASHSV030000206">
    <property type="protein sequence ID" value="CAJ2655527.1"/>
    <property type="molecule type" value="Genomic_DNA"/>
</dbReference>
<gene>
    <name evidence="1" type="ORF">MILVUS5_LOCUS22454</name>
</gene>
<comment type="caution">
    <text evidence="1">The sequence shown here is derived from an EMBL/GenBank/DDBJ whole genome shotgun (WGS) entry which is preliminary data.</text>
</comment>